<dbReference type="GO" id="GO:0000709">
    <property type="term" value="P:meiotic joint molecule formation"/>
    <property type="evidence" value="ECO:0007669"/>
    <property type="project" value="TreeGrafter"/>
</dbReference>
<dbReference type="EMBL" id="KV454414">
    <property type="protein sequence ID" value="ODQ63447.1"/>
    <property type="molecule type" value="Genomic_DNA"/>
</dbReference>
<dbReference type="Pfam" id="PF07061">
    <property type="entry name" value="Swi5"/>
    <property type="match status" value="1"/>
</dbReference>
<evidence type="ECO:0000256" key="2">
    <source>
        <dbReference type="ARBA" id="ARBA00022763"/>
    </source>
</evidence>
<keyword evidence="2" id="KW-0227">DNA damage</keyword>
<dbReference type="GO" id="GO:0010772">
    <property type="term" value="P:meiotic DNA recombinase assembly involved in reciprocal meiotic recombination"/>
    <property type="evidence" value="ECO:0007669"/>
    <property type="project" value="TreeGrafter"/>
</dbReference>
<evidence type="ECO:0000313" key="4">
    <source>
        <dbReference type="EMBL" id="ODQ63447.1"/>
    </source>
</evidence>
<dbReference type="STRING" id="857566.A0A1E3PEX5"/>
<organism evidence="4 5">
    <name type="scientific">Nadsonia fulvescens var. elongata DSM 6958</name>
    <dbReference type="NCBI Taxonomy" id="857566"/>
    <lineage>
        <taxon>Eukaryota</taxon>
        <taxon>Fungi</taxon>
        <taxon>Dikarya</taxon>
        <taxon>Ascomycota</taxon>
        <taxon>Saccharomycotina</taxon>
        <taxon>Dipodascomycetes</taxon>
        <taxon>Dipodascales</taxon>
        <taxon>Dipodascales incertae sedis</taxon>
        <taxon>Nadsonia</taxon>
    </lineage>
</organism>
<proteinExistence type="inferred from homology"/>
<accession>A0A1E3PEX5</accession>
<dbReference type="GO" id="GO:0032798">
    <property type="term" value="C:Swi5-Sfr1 complex"/>
    <property type="evidence" value="ECO:0007669"/>
    <property type="project" value="TreeGrafter"/>
</dbReference>
<dbReference type="PANTHER" id="PTHR28529">
    <property type="entry name" value="DNA REPAIR PROTEIN SWI5 HOMOLOG"/>
    <property type="match status" value="1"/>
</dbReference>
<dbReference type="OrthoDB" id="3978967at2759"/>
<dbReference type="GO" id="GO:0034974">
    <property type="term" value="C:Swi5-Swi2 complex"/>
    <property type="evidence" value="ECO:0007669"/>
    <property type="project" value="TreeGrafter"/>
</dbReference>
<evidence type="ECO:0008006" key="6">
    <source>
        <dbReference type="Google" id="ProtNLM"/>
    </source>
</evidence>
<sequence length="159" mass="18344">MPMLRRPLKREKSILIPSQVKANKLSTMGLVTKNPAVVKNRIIEKAKLLNSYKQQYYEEILKIGLIKQKRGDSDIEILEDFEKSPPKEIITDESKPMDHNIEEVMFGINPPKIVNCHIKLLKEYNEVRDIALGFIGMISEQRGIRVKDVLEEMGVEIKD</sequence>
<dbReference type="PANTHER" id="PTHR28529:SF2">
    <property type="entry name" value="DNA REPAIR PROTEIN SWI5 HOMOLOG"/>
    <property type="match status" value="1"/>
</dbReference>
<dbReference type="Proteomes" id="UP000095009">
    <property type="component" value="Unassembled WGS sequence"/>
</dbReference>
<dbReference type="InterPro" id="IPR010760">
    <property type="entry name" value="DNA-repair_Swi5"/>
</dbReference>
<gene>
    <name evidence="4" type="ORF">NADFUDRAFT_47852</name>
</gene>
<evidence type="ECO:0000256" key="3">
    <source>
        <dbReference type="ARBA" id="ARBA00023204"/>
    </source>
</evidence>
<protein>
    <recommendedName>
        <fullName evidence="6">Swi5-domain-containing protein</fullName>
    </recommendedName>
</protein>
<name>A0A1E3PEX5_9ASCO</name>
<comment type="similarity">
    <text evidence="1">Belongs to the SWI5/SAE3 family.</text>
</comment>
<reference evidence="4 5" key="1">
    <citation type="journal article" date="2016" name="Proc. Natl. Acad. Sci. U.S.A.">
        <title>Comparative genomics of biotechnologically important yeasts.</title>
        <authorList>
            <person name="Riley R."/>
            <person name="Haridas S."/>
            <person name="Wolfe K.H."/>
            <person name="Lopes M.R."/>
            <person name="Hittinger C.T."/>
            <person name="Goeker M."/>
            <person name="Salamov A.A."/>
            <person name="Wisecaver J.H."/>
            <person name="Long T.M."/>
            <person name="Calvey C.H."/>
            <person name="Aerts A.L."/>
            <person name="Barry K.W."/>
            <person name="Choi C."/>
            <person name="Clum A."/>
            <person name="Coughlan A.Y."/>
            <person name="Deshpande S."/>
            <person name="Douglass A.P."/>
            <person name="Hanson S.J."/>
            <person name="Klenk H.-P."/>
            <person name="LaButti K.M."/>
            <person name="Lapidus A."/>
            <person name="Lindquist E.A."/>
            <person name="Lipzen A.M."/>
            <person name="Meier-Kolthoff J.P."/>
            <person name="Ohm R.A."/>
            <person name="Otillar R.P."/>
            <person name="Pangilinan J.L."/>
            <person name="Peng Y."/>
            <person name="Rokas A."/>
            <person name="Rosa C.A."/>
            <person name="Scheuner C."/>
            <person name="Sibirny A.A."/>
            <person name="Slot J.C."/>
            <person name="Stielow J.B."/>
            <person name="Sun H."/>
            <person name="Kurtzman C.P."/>
            <person name="Blackwell M."/>
            <person name="Grigoriev I.V."/>
            <person name="Jeffries T.W."/>
        </authorList>
    </citation>
    <scope>NUCLEOTIDE SEQUENCE [LARGE SCALE GENOMIC DNA]</scope>
    <source>
        <strain evidence="4 5">DSM 6958</strain>
    </source>
</reference>
<evidence type="ECO:0000313" key="5">
    <source>
        <dbReference type="Proteomes" id="UP000095009"/>
    </source>
</evidence>
<keyword evidence="5" id="KW-1185">Reference proteome</keyword>
<evidence type="ECO:0000256" key="1">
    <source>
        <dbReference type="ARBA" id="ARBA00008060"/>
    </source>
</evidence>
<dbReference type="AlphaFoldDB" id="A0A1E3PEX5"/>
<dbReference type="Gene3D" id="1.20.5.170">
    <property type="match status" value="1"/>
</dbReference>
<keyword evidence="3" id="KW-0234">DNA repair</keyword>